<gene>
    <name evidence="1" type="primary">LFS</name>
</gene>
<name>H2EIG6_MALDO</name>
<feature type="non-terminal residue" evidence="1">
    <location>
        <position position="135"/>
    </location>
</feature>
<evidence type="ECO:0000313" key="1">
    <source>
        <dbReference type="EMBL" id="AEX97088.1"/>
    </source>
</evidence>
<organism evidence="1">
    <name type="scientific">Malus domestica</name>
    <name type="common">Apple</name>
    <name type="synonym">Pyrus malus</name>
    <dbReference type="NCBI Taxonomy" id="3750"/>
    <lineage>
        <taxon>Eukaryota</taxon>
        <taxon>Viridiplantae</taxon>
        <taxon>Streptophyta</taxon>
        <taxon>Embryophyta</taxon>
        <taxon>Tracheophyta</taxon>
        <taxon>Spermatophyta</taxon>
        <taxon>Magnoliopsida</taxon>
        <taxon>eudicotyledons</taxon>
        <taxon>Gunneridae</taxon>
        <taxon>Pentapetalae</taxon>
        <taxon>rosids</taxon>
        <taxon>fabids</taxon>
        <taxon>Rosales</taxon>
        <taxon>Rosaceae</taxon>
        <taxon>Amygdaloideae</taxon>
        <taxon>Maleae</taxon>
        <taxon>Malus</taxon>
    </lineage>
</organism>
<dbReference type="EMBL" id="JN941569">
    <property type="protein sequence ID" value="AEX97088.1"/>
    <property type="molecule type" value="mRNA"/>
</dbReference>
<dbReference type="AlphaFoldDB" id="H2EIG6"/>
<keyword evidence="1" id="KW-0808">Transferase</keyword>
<dbReference type="GO" id="GO:0016740">
    <property type="term" value="F:transferase activity"/>
    <property type="evidence" value="ECO:0007669"/>
    <property type="project" value="UniProtKB-KW"/>
</dbReference>
<accession>H2EIG6</accession>
<proteinExistence type="evidence at transcript level"/>
<reference evidence="1" key="1">
    <citation type="submission" date="2011-10" db="EMBL/GenBank/DDBJ databases">
        <title>Characterization and isolation of differentially expressed bud sport genes in apple by suppression subtractive hybridization.</title>
        <authorList>
            <person name="Song Y."/>
        </authorList>
    </citation>
    <scope>NUCLEOTIDE SEQUENCE</scope>
</reference>
<sequence>FDQCSSNRWFNRCLGRKPETGSHWNYGILIDNISWFSTECYHRSNSIRLDSSMCNTKPQGWKHQGVSERSCFTHQISEGFAVDRYHFWSSNTGILRSFATRYVSYNHPYFGVIEASTQKLPWSDILESLNYRCYM</sequence>
<feature type="non-terminal residue" evidence="1">
    <location>
        <position position="1"/>
    </location>
</feature>
<protein>
    <submittedName>
        <fullName evidence="1">Lipoyltransferase</fullName>
    </submittedName>
</protein>